<feature type="coiled-coil region" evidence="1">
    <location>
        <begin position="153"/>
        <end position="288"/>
    </location>
</feature>
<dbReference type="GO" id="GO:0003729">
    <property type="term" value="F:mRNA binding"/>
    <property type="evidence" value="ECO:0007669"/>
    <property type="project" value="TreeGrafter"/>
</dbReference>
<keyword evidence="1" id="KW-0175">Coiled coil</keyword>
<dbReference type="GO" id="GO:1990904">
    <property type="term" value="C:ribonucleoprotein complex"/>
    <property type="evidence" value="ECO:0007669"/>
    <property type="project" value="TreeGrafter"/>
</dbReference>
<evidence type="ECO:0000256" key="1">
    <source>
        <dbReference type="SAM" id="Coils"/>
    </source>
</evidence>
<organism evidence="2 3">
    <name type="scientific">Hamiltosporidium magnivora</name>
    <dbReference type="NCBI Taxonomy" id="148818"/>
    <lineage>
        <taxon>Eukaryota</taxon>
        <taxon>Fungi</taxon>
        <taxon>Fungi incertae sedis</taxon>
        <taxon>Microsporidia</taxon>
        <taxon>Dubosqiidae</taxon>
        <taxon>Hamiltosporidium</taxon>
    </lineage>
</organism>
<feature type="non-terminal residue" evidence="2">
    <location>
        <position position="694"/>
    </location>
</feature>
<sequence length="694" mass="81850">MTENTQQRRRVPGIKEHLDAISRINSEINSIVETVKDYESKVSTEIALQRENSPRTQLYQKKDQLETDHKATLSIRNTLISKKQEILPTYTSLKNEMHSEKKKLHIDNFSQLEKQESDLKSHLLKKKVTAQEEKMIASHLSEISRKKRSFGTIKTKEEELSKYEEKLEKLNKELNEIQTQIKTEKEQILSIKTELEKLKTQGKTKSNSIIDYENKIEDLNKKKKDLMSKRKEQNEEIRKKQEIYEKHLQEIKKQTEIEESKKHIKIRIKEYEIQRNNLIEEKYKLDSDNFNSIIEAVKKIPISHQTFTMPISLISLLNQVQVNLPKNYQDIDRCIEELFKKKEEFEKKIEPNMLRLNKQIQEIDEKIKEEYKVLEGMPPTEVKVYKEKKIVVEGVSIVEVVSIEIRDSKDKDKIKVGLFLYFITFYFYLYNKTMGRRKKVDSENIKNEEIKETKTCDRDVVTISETLPPQPTIRNNTHFPSSTTFHLLQSTCSIPHLILPEWPISTMSAVQKRFERMPRNGWFAILRYYNGKFGRTFNIDVLKKLTHNEAEREIRQEENGERRKFATCLAEPCIEKFLCKIKELSEKEIENVVVRTRKLPSELVESKVLELINQITGKYAESHVPKNVSDAARIIQAAQKGYDEETRKEKPRSAWKENIESKISKLVLFKDLLEKARKQEKLSTSETKSLKKIM</sequence>
<dbReference type="GO" id="GO:0042175">
    <property type="term" value="C:nuclear outer membrane-endoplasmic reticulum membrane network"/>
    <property type="evidence" value="ECO:0007669"/>
    <property type="project" value="TreeGrafter"/>
</dbReference>
<keyword evidence="3" id="KW-1185">Reference proteome</keyword>
<dbReference type="GO" id="GO:0008298">
    <property type="term" value="P:intracellular mRNA localization"/>
    <property type="evidence" value="ECO:0007669"/>
    <property type="project" value="TreeGrafter"/>
</dbReference>
<accession>A0A4Q9KYA5</accession>
<dbReference type="VEuPathDB" id="MicrosporidiaDB:CWI36_1913p0010"/>
<dbReference type="EMBL" id="PITI01001913">
    <property type="protein sequence ID" value="TBT99614.1"/>
    <property type="molecule type" value="Genomic_DNA"/>
</dbReference>
<reference evidence="2 3" key="1">
    <citation type="submission" date="2017-12" db="EMBL/GenBank/DDBJ databases">
        <authorList>
            <person name="Pombert J.-F."/>
            <person name="Haag K.L."/>
            <person name="Ebert D."/>
        </authorList>
    </citation>
    <scope>NUCLEOTIDE SEQUENCE [LARGE SCALE GENOMIC DNA]</scope>
    <source>
        <strain evidence="2">BE-OM-2</strain>
    </source>
</reference>
<comment type="caution">
    <text evidence="2">The sequence shown here is derived from an EMBL/GenBank/DDBJ whole genome shotgun (WGS) entry which is preliminary data.</text>
</comment>
<dbReference type="VEuPathDB" id="MicrosporidiaDB:CWI39_3036p0010"/>
<name>A0A4Q9KYA5_9MICR</name>
<evidence type="ECO:0000313" key="3">
    <source>
        <dbReference type="Proteomes" id="UP000291404"/>
    </source>
</evidence>
<dbReference type="VEuPathDB" id="MicrosporidiaDB:CWI39_0470p0010"/>
<gene>
    <name evidence="2" type="ORF">CWI36_1913p0010</name>
</gene>
<proteinExistence type="predicted"/>
<dbReference type="GO" id="GO:0005783">
    <property type="term" value="C:endoplasmic reticulum"/>
    <property type="evidence" value="ECO:0007669"/>
    <property type="project" value="TreeGrafter"/>
</dbReference>
<dbReference type="PANTHER" id="PTHR31027">
    <property type="entry name" value="NUCLEAR SEGREGATION PROTEIN BFR1"/>
    <property type="match status" value="1"/>
</dbReference>
<dbReference type="InterPro" id="IPR039604">
    <property type="entry name" value="Bfr1"/>
</dbReference>
<evidence type="ECO:0000313" key="2">
    <source>
        <dbReference type="EMBL" id="TBT99614.1"/>
    </source>
</evidence>
<dbReference type="PANTHER" id="PTHR31027:SF2">
    <property type="entry name" value="LEBERCILIN DOMAIN-CONTAINING PROTEIN"/>
    <property type="match status" value="1"/>
</dbReference>
<dbReference type="Proteomes" id="UP000291404">
    <property type="component" value="Unassembled WGS sequence"/>
</dbReference>
<dbReference type="AlphaFoldDB" id="A0A4Q9KYA5"/>
<dbReference type="STRING" id="148818.A0A4Q9KYA5"/>
<protein>
    <submittedName>
        <fullName evidence="2">Uncharacterized protein</fullName>
    </submittedName>
</protein>